<feature type="transmembrane region" description="Helical" evidence="1">
    <location>
        <begin position="39"/>
        <end position="61"/>
    </location>
</feature>
<evidence type="ECO:0000313" key="2">
    <source>
        <dbReference type="EMBL" id="RKF16522.1"/>
    </source>
</evidence>
<dbReference type="AlphaFoldDB" id="A0A3A8BB48"/>
<sequence>MYGVFRADRKTTNDAILNEDEQRDAEETRRLLREVNANVSYLILLSCVGVTVIVVFVAAPIPTKFEAATLIFLYLHFLLTVAMVLKRAHEVFDAEYAIPLRFTNKNGSVKK</sequence>
<keyword evidence="3" id="KW-1185">Reference proteome</keyword>
<keyword evidence="1" id="KW-1133">Transmembrane helix</keyword>
<accession>A0A3A8BB48</accession>
<evidence type="ECO:0000256" key="1">
    <source>
        <dbReference type="SAM" id="Phobius"/>
    </source>
</evidence>
<evidence type="ECO:0000313" key="3">
    <source>
        <dbReference type="Proteomes" id="UP000281128"/>
    </source>
</evidence>
<gene>
    <name evidence="2" type="ORF">D6850_02935</name>
</gene>
<organism evidence="2 3">
    <name type="scientific">Roseovarius spongiae</name>
    <dbReference type="NCBI Taxonomy" id="2320272"/>
    <lineage>
        <taxon>Bacteria</taxon>
        <taxon>Pseudomonadati</taxon>
        <taxon>Pseudomonadota</taxon>
        <taxon>Alphaproteobacteria</taxon>
        <taxon>Rhodobacterales</taxon>
        <taxon>Roseobacteraceae</taxon>
        <taxon>Roseovarius</taxon>
    </lineage>
</organism>
<dbReference type="Proteomes" id="UP000281128">
    <property type="component" value="Unassembled WGS sequence"/>
</dbReference>
<comment type="caution">
    <text evidence="2">The sequence shown here is derived from an EMBL/GenBank/DDBJ whole genome shotgun (WGS) entry which is preliminary data.</text>
</comment>
<protein>
    <submittedName>
        <fullName evidence="2">Uncharacterized protein</fullName>
    </submittedName>
</protein>
<dbReference type="EMBL" id="RAPE01000001">
    <property type="protein sequence ID" value="RKF16522.1"/>
    <property type="molecule type" value="Genomic_DNA"/>
</dbReference>
<name>A0A3A8BB48_9RHOB</name>
<feature type="transmembrane region" description="Helical" evidence="1">
    <location>
        <begin position="67"/>
        <end position="85"/>
    </location>
</feature>
<proteinExistence type="predicted"/>
<reference evidence="2 3" key="1">
    <citation type="submission" date="2018-09" db="EMBL/GenBank/DDBJ databases">
        <title>Roseovarius spongiae sp. nov., isolated from a marine sponge.</title>
        <authorList>
            <person name="Zhuang L."/>
            <person name="Luo L."/>
        </authorList>
    </citation>
    <scope>NUCLEOTIDE SEQUENCE [LARGE SCALE GENOMIC DNA]</scope>
    <source>
        <strain evidence="2 3">HN-E21</strain>
    </source>
</reference>
<keyword evidence="1" id="KW-0812">Transmembrane</keyword>
<keyword evidence="1" id="KW-0472">Membrane</keyword>